<dbReference type="RefSeq" id="WP_343991472.1">
    <property type="nucleotide sequence ID" value="NZ_BAAANB010000021.1"/>
</dbReference>
<evidence type="ECO:0008006" key="4">
    <source>
        <dbReference type="Google" id="ProtNLM"/>
    </source>
</evidence>
<evidence type="ECO:0000313" key="3">
    <source>
        <dbReference type="Proteomes" id="UP001501285"/>
    </source>
</evidence>
<sequence length="125" mass="13471">MEATPHAAADAAGERAQQLARRRDELLSGAGSTDADVRAASRSAELSVWRARAAHARSGLAHDRAAMAHDRAAAVLERQALHMEEPRKSILLNDAAAHRRAARADRLAAEQDRGHVTDERQPDAS</sequence>
<protein>
    <recommendedName>
        <fullName evidence="4">Flagellar FliJ protein</fullName>
    </recommendedName>
</protein>
<feature type="compositionally biased region" description="Low complexity" evidence="1">
    <location>
        <begin position="7"/>
        <end position="19"/>
    </location>
</feature>
<feature type="region of interest" description="Disordered" evidence="1">
    <location>
        <begin position="100"/>
        <end position="125"/>
    </location>
</feature>
<organism evidence="2 3">
    <name type="scientific">Terrabacter terrae</name>
    <dbReference type="NCBI Taxonomy" id="318434"/>
    <lineage>
        <taxon>Bacteria</taxon>
        <taxon>Bacillati</taxon>
        <taxon>Actinomycetota</taxon>
        <taxon>Actinomycetes</taxon>
        <taxon>Micrococcales</taxon>
        <taxon>Intrasporangiaceae</taxon>
        <taxon>Terrabacter</taxon>
    </lineage>
</organism>
<gene>
    <name evidence="2" type="ORF">GCM10009740_23380</name>
</gene>
<dbReference type="EMBL" id="BAAANB010000021">
    <property type="protein sequence ID" value="GAA2032570.1"/>
    <property type="molecule type" value="Genomic_DNA"/>
</dbReference>
<keyword evidence="3" id="KW-1185">Reference proteome</keyword>
<feature type="region of interest" description="Disordered" evidence="1">
    <location>
        <begin position="1"/>
        <end position="39"/>
    </location>
</feature>
<proteinExistence type="predicted"/>
<evidence type="ECO:0000256" key="1">
    <source>
        <dbReference type="SAM" id="MobiDB-lite"/>
    </source>
</evidence>
<comment type="caution">
    <text evidence="2">The sequence shown here is derived from an EMBL/GenBank/DDBJ whole genome shotgun (WGS) entry which is preliminary data.</text>
</comment>
<reference evidence="2 3" key="1">
    <citation type="journal article" date="2019" name="Int. J. Syst. Evol. Microbiol.">
        <title>The Global Catalogue of Microorganisms (GCM) 10K type strain sequencing project: providing services to taxonomists for standard genome sequencing and annotation.</title>
        <authorList>
            <consortium name="The Broad Institute Genomics Platform"/>
            <consortium name="The Broad Institute Genome Sequencing Center for Infectious Disease"/>
            <person name="Wu L."/>
            <person name="Ma J."/>
        </authorList>
    </citation>
    <scope>NUCLEOTIDE SEQUENCE [LARGE SCALE GENOMIC DNA]</scope>
    <source>
        <strain evidence="2 3">JCM 14283</strain>
    </source>
</reference>
<accession>A0ABN2UAR6</accession>
<name>A0ABN2UAR6_9MICO</name>
<feature type="compositionally biased region" description="Basic and acidic residues" evidence="1">
    <location>
        <begin position="102"/>
        <end position="125"/>
    </location>
</feature>
<dbReference type="Proteomes" id="UP001501285">
    <property type="component" value="Unassembled WGS sequence"/>
</dbReference>
<evidence type="ECO:0000313" key="2">
    <source>
        <dbReference type="EMBL" id="GAA2032570.1"/>
    </source>
</evidence>